<dbReference type="AlphaFoldDB" id="A0AAD6EU13"/>
<keyword evidence="3" id="KW-1185">Reference proteome</keyword>
<evidence type="ECO:0000313" key="2">
    <source>
        <dbReference type="EMBL" id="KAJ3701113.1"/>
    </source>
</evidence>
<sequence length="272" mass="31536">MAWNHNGSFFWKQLMAIRPYFQLSVKTVLRGGQNSLFWYDSWADSSMVFFAKNEAVVGPRAVSVAAALRDWFHIVPAPMTLLQHWFFTTAQTTHLTSGPDTLIWKWSSQGQYSSNSLYKRLVSAGKTNYMYKIFWKFKITPTVKVFLVLLSHRRILTQDQLLRRNINVQSHCHLCQQDVLETADHIFCSCPFTVNLWTRLNLQQAVVTDLSSLLQYLISNNQATSYTATLIATALWGIWLERNNRVFRSAGRSNDAVHNWIVQEASLFWRFS</sequence>
<evidence type="ECO:0000313" key="3">
    <source>
        <dbReference type="Proteomes" id="UP001210211"/>
    </source>
</evidence>
<dbReference type="Proteomes" id="UP001210211">
    <property type="component" value="Unassembled WGS sequence"/>
</dbReference>
<reference evidence="2 3" key="1">
    <citation type="journal article" date="2022" name="Cell">
        <title>Repeat-based holocentromeres influence genome architecture and karyotype evolution.</title>
        <authorList>
            <person name="Hofstatter P.G."/>
            <person name="Thangavel G."/>
            <person name="Lux T."/>
            <person name="Neumann P."/>
            <person name="Vondrak T."/>
            <person name="Novak P."/>
            <person name="Zhang M."/>
            <person name="Costa L."/>
            <person name="Castellani M."/>
            <person name="Scott A."/>
            <person name="Toegelov H."/>
            <person name="Fuchs J."/>
            <person name="Mata-Sucre Y."/>
            <person name="Dias Y."/>
            <person name="Vanzela A.L.L."/>
            <person name="Huettel B."/>
            <person name="Almeida C.C.S."/>
            <person name="Simkova H."/>
            <person name="Souza G."/>
            <person name="Pedrosa-Harand A."/>
            <person name="Macas J."/>
            <person name="Mayer K.F.X."/>
            <person name="Houben A."/>
            <person name="Marques A."/>
        </authorList>
    </citation>
    <scope>NUCLEOTIDE SEQUENCE [LARGE SCALE GENOMIC DNA]</scope>
    <source>
        <strain evidence="2">RhyTen1mFocal</strain>
    </source>
</reference>
<dbReference type="InterPro" id="IPR026960">
    <property type="entry name" value="RVT-Znf"/>
</dbReference>
<protein>
    <recommendedName>
        <fullName evidence="1">Reverse transcriptase zinc-binding domain-containing protein</fullName>
    </recommendedName>
</protein>
<proteinExistence type="predicted"/>
<dbReference type="Pfam" id="PF13966">
    <property type="entry name" value="zf-RVT"/>
    <property type="match status" value="1"/>
</dbReference>
<accession>A0AAD6EU13</accession>
<feature type="domain" description="Reverse transcriptase zinc-binding" evidence="1">
    <location>
        <begin position="112"/>
        <end position="197"/>
    </location>
</feature>
<dbReference type="EMBL" id="JAMRDG010000001">
    <property type="protein sequence ID" value="KAJ3701113.1"/>
    <property type="molecule type" value="Genomic_DNA"/>
</dbReference>
<gene>
    <name evidence="2" type="ORF">LUZ61_004818</name>
</gene>
<evidence type="ECO:0000259" key="1">
    <source>
        <dbReference type="Pfam" id="PF13966"/>
    </source>
</evidence>
<name>A0AAD6EU13_9POAL</name>
<comment type="caution">
    <text evidence="2">The sequence shown here is derived from an EMBL/GenBank/DDBJ whole genome shotgun (WGS) entry which is preliminary data.</text>
</comment>
<organism evidence="2 3">
    <name type="scientific">Rhynchospora tenuis</name>
    <dbReference type="NCBI Taxonomy" id="198213"/>
    <lineage>
        <taxon>Eukaryota</taxon>
        <taxon>Viridiplantae</taxon>
        <taxon>Streptophyta</taxon>
        <taxon>Embryophyta</taxon>
        <taxon>Tracheophyta</taxon>
        <taxon>Spermatophyta</taxon>
        <taxon>Magnoliopsida</taxon>
        <taxon>Liliopsida</taxon>
        <taxon>Poales</taxon>
        <taxon>Cyperaceae</taxon>
        <taxon>Cyperoideae</taxon>
        <taxon>Rhynchosporeae</taxon>
        <taxon>Rhynchospora</taxon>
    </lineage>
</organism>